<evidence type="ECO:0000256" key="2">
    <source>
        <dbReference type="ARBA" id="ARBA00022801"/>
    </source>
</evidence>
<organism evidence="3 4">
    <name type="scientific">Cytobacillus oceanisediminis</name>
    <dbReference type="NCBI Taxonomy" id="665099"/>
    <lineage>
        <taxon>Bacteria</taxon>
        <taxon>Bacillati</taxon>
        <taxon>Bacillota</taxon>
        <taxon>Bacilli</taxon>
        <taxon>Bacillales</taxon>
        <taxon>Bacillaceae</taxon>
        <taxon>Cytobacillus</taxon>
    </lineage>
</organism>
<dbReference type="Gene3D" id="3.40.630.10">
    <property type="entry name" value="Zn peptidases"/>
    <property type="match status" value="1"/>
</dbReference>
<dbReference type="PANTHER" id="PTHR32481">
    <property type="entry name" value="AMINOPEPTIDASE"/>
    <property type="match status" value="1"/>
</dbReference>
<dbReference type="PANTHER" id="PTHR32481:SF0">
    <property type="entry name" value="AMINOPEPTIDASE YPDE-RELATED"/>
    <property type="match status" value="1"/>
</dbReference>
<dbReference type="SUPFAM" id="SSF53187">
    <property type="entry name" value="Zn-dependent exopeptidases"/>
    <property type="match status" value="1"/>
</dbReference>
<name>A0A562J3M3_9BACI</name>
<dbReference type="GO" id="GO:0046872">
    <property type="term" value="F:metal ion binding"/>
    <property type="evidence" value="ECO:0007669"/>
    <property type="project" value="UniProtKB-KW"/>
</dbReference>
<dbReference type="AlphaFoldDB" id="A0A562J3M3"/>
<accession>A0A562J3M3</accession>
<keyword evidence="4" id="KW-1185">Reference proteome</keyword>
<keyword evidence="2" id="KW-0378">Hydrolase</keyword>
<protein>
    <submittedName>
        <fullName evidence="3">Endoglucanase</fullName>
    </submittedName>
</protein>
<comment type="caution">
    <text evidence="3">The sequence shown here is derived from an EMBL/GenBank/DDBJ whole genome shotgun (WGS) entry which is preliminary data.</text>
</comment>
<evidence type="ECO:0000256" key="1">
    <source>
        <dbReference type="ARBA" id="ARBA00022723"/>
    </source>
</evidence>
<dbReference type="EMBL" id="VLKI01000039">
    <property type="protein sequence ID" value="TWH77693.1"/>
    <property type="molecule type" value="Genomic_DNA"/>
</dbReference>
<dbReference type="InterPro" id="IPR051464">
    <property type="entry name" value="Peptidase_M42_aminopept"/>
</dbReference>
<dbReference type="Proteomes" id="UP000318667">
    <property type="component" value="Unassembled WGS sequence"/>
</dbReference>
<dbReference type="Pfam" id="PF05343">
    <property type="entry name" value="Peptidase_M42"/>
    <property type="match status" value="1"/>
</dbReference>
<gene>
    <name evidence="3" type="ORF">IQ19_05608</name>
</gene>
<proteinExistence type="predicted"/>
<evidence type="ECO:0000313" key="4">
    <source>
        <dbReference type="Proteomes" id="UP000318667"/>
    </source>
</evidence>
<reference evidence="3 4" key="1">
    <citation type="journal article" date="2015" name="Stand. Genomic Sci.">
        <title>Genomic Encyclopedia of Bacterial and Archaeal Type Strains, Phase III: the genomes of soil and plant-associated and newly described type strains.</title>
        <authorList>
            <person name="Whitman W.B."/>
            <person name="Woyke T."/>
            <person name="Klenk H.P."/>
            <person name="Zhou Y."/>
            <person name="Lilburn T.G."/>
            <person name="Beck B.J."/>
            <person name="De Vos P."/>
            <person name="Vandamme P."/>
            <person name="Eisen J.A."/>
            <person name="Garrity G."/>
            <person name="Hugenholtz P."/>
            <person name="Kyrpides N.C."/>
        </authorList>
    </citation>
    <scope>NUCLEOTIDE SEQUENCE [LARGE SCALE GENOMIC DNA]</scope>
    <source>
        <strain evidence="3 4">CGMCC 1.10115</strain>
    </source>
</reference>
<sequence length="79" mass="8776">MDKNLSLMKQLTETEGPSGFEARIHQVLEENIRQITTEITKDHLGSIVGKVGNKGPKILIAGHMDEVGLMVRHITRKVS</sequence>
<dbReference type="GO" id="GO:0016787">
    <property type="term" value="F:hydrolase activity"/>
    <property type="evidence" value="ECO:0007669"/>
    <property type="project" value="UniProtKB-KW"/>
</dbReference>
<evidence type="ECO:0000313" key="3">
    <source>
        <dbReference type="EMBL" id="TWH77693.1"/>
    </source>
</evidence>
<keyword evidence="1" id="KW-0479">Metal-binding</keyword>
<dbReference type="InterPro" id="IPR008007">
    <property type="entry name" value="Peptidase_M42"/>
</dbReference>